<evidence type="ECO:0000256" key="4">
    <source>
        <dbReference type="ARBA" id="ARBA00022741"/>
    </source>
</evidence>
<dbReference type="PANTHER" id="PTHR24346">
    <property type="entry name" value="MAP/MICROTUBULE AFFINITY-REGULATING KINASE"/>
    <property type="match status" value="1"/>
</dbReference>
<dbReference type="FunFam" id="3.30.200.20:FF:000003">
    <property type="entry name" value="Non-specific serine/threonine protein kinase"/>
    <property type="match status" value="1"/>
</dbReference>
<feature type="compositionally biased region" description="Polar residues" evidence="10">
    <location>
        <begin position="586"/>
        <end position="598"/>
    </location>
</feature>
<dbReference type="Pfam" id="PF02149">
    <property type="entry name" value="KA1"/>
    <property type="match status" value="1"/>
</dbReference>
<keyword evidence="3" id="KW-0808">Transferase</keyword>
<dbReference type="Gene3D" id="1.10.510.10">
    <property type="entry name" value="Transferase(Phosphotransferase) domain 1"/>
    <property type="match status" value="1"/>
</dbReference>
<dbReference type="PROSITE" id="PS00108">
    <property type="entry name" value="PROTEIN_KINASE_ST"/>
    <property type="match status" value="1"/>
</dbReference>
<dbReference type="GO" id="GO:0005524">
    <property type="term" value="F:ATP binding"/>
    <property type="evidence" value="ECO:0007669"/>
    <property type="project" value="UniProtKB-UniRule"/>
</dbReference>
<evidence type="ECO:0000313" key="13">
    <source>
        <dbReference type="EMBL" id="THH29970.1"/>
    </source>
</evidence>
<evidence type="ECO:0000256" key="1">
    <source>
        <dbReference type="ARBA" id="ARBA00012513"/>
    </source>
</evidence>
<dbReference type="SUPFAM" id="SSF103243">
    <property type="entry name" value="KA1-like"/>
    <property type="match status" value="1"/>
</dbReference>
<feature type="compositionally biased region" description="Low complexity" evidence="10">
    <location>
        <begin position="562"/>
        <end position="572"/>
    </location>
</feature>
<evidence type="ECO:0000256" key="3">
    <source>
        <dbReference type="ARBA" id="ARBA00022679"/>
    </source>
</evidence>
<dbReference type="SMART" id="SM00220">
    <property type="entry name" value="S_TKc"/>
    <property type="match status" value="1"/>
</dbReference>
<name>A0A4S4N2J9_9APHY</name>
<keyword evidence="2" id="KW-0723">Serine/threonine-protein kinase</keyword>
<dbReference type="EMBL" id="SGPM01000099">
    <property type="protein sequence ID" value="THH29970.1"/>
    <property type="molecule type" value="Genomic_DNA"/>
</dbReference>
<evidence type="ECO:0000256" key="9">
    <source>
        <dbReference type="PROSITE-ProRule" id="PRU10141"/>
    </source>
</evidence>
<protein>
    <recommendedName>
        <fullName evidence="1">non-specific serine/threonine protein kinase</fullName>
        <ecNumber evidence="1">2.7.11.1</ecNumber>
    </recommendedName>
</protein>
<gene>
    <name evidence="13" type="ORF">EUX98_g4206</name>
</gene>
<feature type="binding site" evidence="9">
    <location>
        <position position="118"/>
    </location>
    <ligand>
        <name>ATP</name>
        <dbReference type="ChEBI" id="CHEBI:30616"/>
    </ligand>
</feature>
<dbReference type="InterPro" id="IPR017441">
    <property type="entry name" value="Protein_kinase_ATP_BS"/>
</dbReference>
<feature type="compositionally biased region" description="Polar residues" evidence="10">
    <location>
        <begin position="683"/>
        <end position="729"/>
    </location>
</feature>
<comment type="caution">
    <text evidence="13">The sequence shown here is derived from an EMBL/GenBank/DDBJ whole genome shotgun (WGS) entry which is preliminary data.</text>
</comment>
<feature type="compositionally biased region" description="Polar residues" evidence="10">
    <location>
        <begin position="1"/>
        <end position="12"/>
    </location>
</feature>
<evidence type="ECO:0000259" key="11">
    <source>
        <dbReference type="PROSITE" id="PS50011"/>
    </source>
</evidence>
<feature type="region of interest" description="Disordered" evidence="10">
    <location>
        <begin position="832"/>
        <end position="888"/>
    </location>
</feature>
<keyword evidence="6 9" id="KW-0067">ATP-binding</keyword>
<dbReference type="GO" id="GO:0035556">
    <property type="term" value="P:intracellular signal transduction"/>
    <property type="evidence" value="ECO:0007669"/>
    <property type="project" value="TreeGrafter"/>
</dbReference>
<feature type="domain" description="Protein kinase" evidence="11">
    <location>
        <begin position="89"/>
        <end position="351"/>
    </location>
</feature>
<keyword evidence="14" id="KW-1185">Reference proteome</keyword>
<dbReference type="GO" id="GO:0005737">
    <property type="term" value="C:cytoplasm"/>
    <property type="evidence" value="ECO:0007669"/>
    <property type="project" value="TreeGrafter"/>
</dbReference>
<evidence type="ECO:0000256" key="2">
    <source>
        <dbReference type="ARBA" id="ARBA00022527"/>
    </source>
</evidence>
<feature type="compositionally biased region" description="Low complexity" evidence="10">
    <location>
        <begin position="404"/>
        <end position="419"/>
    </location>
</feature>
<feature type="region of interest" description="Disordered" evidence="10">
    <location>
        <begin position="446"/>
        <end position="473"/>
    </location>
</feature>
<dbReference type="FunFam" id="1.10.510.10:FF:000636">
    <property type="entry name" value="Non-specific serine/threonine protein kinase"/>
    <property type="match status" value="1"/>
</dbReference>
<evidence type="ECO:0000256" key="5">
    <source>
        <dbReference type="ARBA" id="ARBA00022777"/>
    </source>
</evidence>
<feature type="region of interest" description="Disordered" evidence="10">
    <location>
        <begin position="487"/>
        <end position="780"/>
    </location>
</feature>
<dbReference type="InterPro" id="IPR011009">
    <property type="entry name" value="Kinase-like_dom_sf"/>
</dbReference>
<feature type="compositionally biased region" description="Basic and acidic residues" evidence="10">
    <location>
        <begin position="838"/>
        <end position="847"/>
    </location>
</feature>
<dbReference type="InterPro" id="IPR000719">
    <property type="entry name" value="Prot_kinase_dom"/>
</dbReference>
<feature type="domain" description="KA1" evidence="12">
    <location>
        <begin position="1067"/>
        <end position="1117"/>
    </location>
</feature>
<sequence>MDPFSSSLQVPDTSIPGPSRSTRPASVQPTSTSTSPSASSRKRASHNVVTGQQSPLEDQVQHRDVYSHPAALEYAAAHPRRTIPKFGPYLLLQTLGEGEFGKVKLGLHMQWGEEVAVKLIRRGNIDSSVRMSKVEREIEVLRVLKHPNIVRLYDVIETDKYIGIILEYASGGELFDHILAHRYLRERDACKLFSQLLSGVWYIHQKKIVHRDLKLENLLLDRNRNVIITDFGFANQFEHRSDDLMQTSCGSPCYAAPELVISDGLYVGSAVDIWSCGVILYAMLAGYLPFDDDPANPDGDNINLLYKYIVNTPLSFPDYISAEARDLLSVMLVPDPTRRADLATIMKHRWLAPYASMFDKNVEELETAAMDQHHQKRLAYQKQMKLTAAESSKVSRSHSARTDGVSSSGISPVIPSPSSRGHRHTYQPQPEYLYETSVDQSSVYSTARDSGRRGVNSAIVGPTTTTTALDDDPFATPVEIVPSIVLPASSAPQTNGTHRPVDDFADSKTGEKRPMPSAVEPVKTSPDAKRAKGGFRHTIQVEYGENDDPQPYRRTAAEQVHAASPKRSPSSRSADRSGAGTERRPSTASSKPLPTTPSGAFRESTIPKIIQSSPSAPEPAPPIVSIEVTSPPVTPHANGDEKAAHEQTPSASTGSDSSKKSRHRKGLSMDKIGITRIFGSGAESLSNGKISHAVNTTPARSDTYRRPTTLQVPLGSSTTTVSDASSHQPMLSPPDSVSSKKKDRRNTLTVMVGKFSRSSKASETPAKEKATPTEKESSIDEVIAEPKTAVPTTTKEMLPPATPAFANAAHHSAVPASTVKASKVMNWFRSKSKGGKPLVDEPEKMEPESSNQRPLAANIFGTAPTPTTERAPLFPPRRTPSGHTDVSHAGTGFSLTDRMLRKQSTAPKGGVIRVHHGAVDYSTVTTGAPPEVIKHVLEVLQNMGLELQVEGEYKYRCIRPKRKKAAGVGLGLREPAGGLAAFSMVGSAASGGVDKRGLPVPSTFATPGGMLRGLLMRRQSSQVSNTSLPLPSQSFENDVTPEAALAAAVPAGDGSSPVVETVYGDVPQDQGDEVRFSVELTRINGLDDTYSLDIRRLKGNLRSYKFVYDTLRERADLQR</sequence>
<evidence type="ECO:0000259" key="12">
    <source>
        <dbReference type="PROSITE" id="PS50032"/>
    </source>
</evidence>
<dbReference type="InterPro" id="IPR008271">
    <property type="entry name" value="Ser/Thr_kinase_AS"/>
</dbReference>
<dbReference type="Pfam" id="PF00069">
    <property type="entry name" value="Pkinase"/>
    <property type="match status" value="1"/>
</dbReference>
<feature type="compositionally biased region" description="Polar residues" evidence="10">
    <location>
        <begin position="47"/>
        <end position="56"/>
    </location>
</feature>
<organism evidence="13 14">
    <name type="scientific">Antrodiella citrinella</name>
    <dbReference type="NCBI Taxonomy" id="2447956"/>
    <lineage>
        <taxon>Eukaryota</taxon>
        <taxon>Fungi</taxon>
        <taxon>Dikarya</taxon>
        <taxon>Basidiomycota</taxon>
        <taxon>Agaricomycotina</taxon>
        <taxon>Agaricomycetes</taxon>
        <taxon>Polyporales</taxon>
        <taxon>Steccherinaceae</taxon>
        <taxon>Antrodiella</taxon>
    </lineage>
</organism>
<evidence type="ECO:0000256" key="6">
    <source>
        <dbReference type="ARBA" id="ARBA00022840"/>
    </source>
</evidence>
<dbReference type="Gene3D" id="3.30.310.80">
    <property type="entry name" value="Kinase associated domain 1, KA1"/>
    <property type="match status" value="1"/>
</dbReference>
<dbReference type="PANTHER" id="PTHR24346:SF110">
    <property type="entry name" value="NON-SPECIFIC SERINE_THREONINE PROTEIN KINASE"/>
    <property type="match status" value="1"/>
</dbReference>
<dbReference type="GO" id="GO:0004674">
    <property type="term" value="F:protein serine/threonine kinase activity"/>
    <property type="evidence" value="ECO:0007669"/>
    <property type="project" value="UniProtKB-KW"/>
</dbReference>
<dbReference type="PROSITE" id="PS50011">
    <property type="entry name" value="PROTEIN_KINASE_DOM"/>
    <property type="match status" value="1"/>
</dbReference>
<dbReference type="EC" id="2.7.11.1" evidence="1"/>
<evidence type="ECO:0000313" key="14">
    <source>
        <dbReference type="Proteomes" id="UP000308730"/>
    </source>
</evidence>
<proteinExistence type="predicted"/>
<comment type="catalytic activity">
    <reaction evidence="8">
        <text>L-seryl-[protein] + ATP = O-phospho-L-seryl-[protein] + ADP + H(+)</text>
        <dbReference type="Rhea" id="RHEA:17989"/>
        <dbReference type="Rhea" id="RHEA-COMP:9863"/>
        <dbReference type="Rhea" id="RHEA-COMP:11604"/>
        <dbReference type="ChEBI" id="CHEBI:15378"/>
        <dbReference type="ChEBI" id="CHEBI:29999"/>
        <dbReference type="ChEBI" id="CHEBI:30616"/>
        <dbReference type="ChEBI" id="CHEBI:83421"/>
        <dbReference type="ChEBI" id="CHEBI:456216"/>
        <dbReference type="EC" id="2.7.11.1"/>
    </reaction>
</comment>
<feature type="region of interest" description="Disordered" evidence="10">
    <location>
        <begin position="389"/>
        <end position="426"/>
    </location>
</feature>
<feature type="compositionally biased region" description="Low complexity" evidence="10">
    <location>
        <begin position="24"/>
        <end position="39"/>
    </location>
</feature>
<evidence type="ECO:0000256" key="7">
    <source>
        <dbReference type="ARBA" id="ARBA00047899"/>
    </source>
</evidence>
<dbReference type="PROSITE" id="PS00107">
    <property type="entry name" value="PROTEIN_KINASE_ATP"/>
    <property type="match status" value="1"/>
</dbReference>
<dbReference type="SUPFAM" id="SSF56112">
    <property type="entry name" value="Protein kinase-like (PK-like)"/>
    <property type="match status" value="1"/>
</dbReference>
<keyword evidence="5" id="KW-0418">Kinase</keyword>
<feature type="compositionally biased region" description="Basic and acidic residues" evidence="10">
    <location>
        <begin position="765"/>
        <end position="778"/>
    </location>
</feature>
<reference evidence="13 14" key="1">
    <citation type="submission" date="2019-02" db="EMBL/GenBank/DDBJ databases">
        <title>Genome sequencing of the rare red list fungi Antrodiella citrinella (Flaviporus citrinellus).</title>
        <authorList>
            <person name="Buettner E."/>
            <person name="Kellner H."/>
        </authorList>
    </citation>
    <scope>NUCLEOTIDE SEQUENCE [LARGE SCALE GENOMIC DNA]</scope>
    <source>
        <strain evidence="13 14">DSM 108506</strain>
    </source>
</reference>
<feature type="compositionally biased region" description="Basic and acidic residues" evidence="10">
    <location>
        <begin position="499"/>
        <end position="514"/>
    </location>
</feature>
<dbReference type="Proteomes" id="UP000308730">
    <property type="component" value="Unassembled WGS sequence"/>
</dbReference>
<keyword evidence="4 9" id="KW-0547">Nucleotide-binding</keyword>
<accession>A0A4S4N2J9</accession>
<dbReference type="OrthoDB" id="193931at2759"/>
<dbReference type="AlphaFoldDB" id="A0A4S4N2J9"/>
<comment type="catalytic activity">
    <reaction evidence="7">
        <text>L-threonyl-[protein] + ATP = O-phospho-L-threonyl-[protein] + ADP + H(+)</text>
        <dbReference type="Rhea" id="RHEA:46608"/>
        <dbReference type="Rhea" id="RHEA-COMP:11060"/>
        <dbReference type="Rhea" id="RHEA-COMP:11605"/>
        <dbReference type="ChEBI" id="CHEBI:15378"/>
        <dbReference type="ChEBI" id="CHEBI:30013"/>
        <dbReference type="ChEBI" id="CHEBI:30616"/>
        <dbReference type="ChEBI" id="CHEBI:61977"/>
        <dbReference type="ChEBI" id="CHEBI:456216"/>
        <dbReference type="EC" id="2.7.11.1"/>
    </reaction>
</comment>
<feature type="region of interest" description="Disordered" evidence="10">
    <location>
        <begin position="1"/>
        <end position="61"/>
    </location>
</feature>
<evidence type="ECO:0000256" key="8">
    <source>
        <dbReference type="ARBA" id="ARBA00048679"/>
    </source>
</evidence>
<dbReference type="InterPro" id="IPR001772">
    <property type="entry name" value="KA1_dom"/>
</dbReference>
<dbReference type="GO" id="GO:0106310">
    <property type="term" value="F:protein serine kinase activity"/>
    <property type="evidence" value="ECO:0007669"/>
    <property type="project" value="RHEA"/>
</dbReference>
<evidence type="ECO:0000256" key="10">
    <source>
        <dbReference type="SAM" id="MobiDB-lite"/>
    </source>
</evidence>
<dbReference type="InterPro" id="IPR028375">
    <property type="entry name" value="KA1/Ssp2_C"/>
</dbReference>
<dbReference type="PROSITE" id="PS50032">
    <property type="entry name" value="KA1"/>
    <property type="match status" value="1"/>
</dbReference>